<name>A0ABS0GNM9_9ACTN</name>
<proteinExistence type="predicted"/>
<dbReference type="Proteomes" id="UP000638560">
    <property type="component" value="Unassembled WGS sequence"/>
</dbReference>
<accession>A0ABS0GNM9</accession>
<reference evidence="1 2" key="1">
    <citation type="submission" date="2020-11" db="EMBL/GenBank/DDBJ databases">
        <title>A novel isolate from a Black sea contaminated sediment with potential to produce alkanes: Plantactinospora alkalitolerans sp. nov.</title>
        <authorList>
            <person name="Carro L."/>
            <person name="Veyisoglu A."/>
            <person name="Guven K."/>
            <person name="Schumann P."/>
            <person name="Klenk H.-P."/>
            <person name="Sahin N."/>
        </authorList>
    </citation>
    <scope>NUCLEOTIDE SEQUENCE [LARGE SCALE GENOMIC DNA]</scope>
    <source>
        <strain evidence="1 2">S1510</strain>
    </source>
</reference>
<keyword evidence="2" id="KW-1185">Reference proteome</keyword>
<sequence>MTWPGEVETAVLPRIEGPAVASPEGAETAVLPRIDGPVVASTGDAAARGWWRRNRWGVLALLPALALALGPAVRQGYEQMTRAEPRRAVVPGPDGWVTYAGSRMRLAELTSTTELTGRDGRPFPLPAGVRAWRATVLFEPDTPEGVVGCSVWLEDSDGRLSSAGPAELLGAGVLAGGCGPERDAGGRPYEKVFYFVLPESSSPVAARVVTTSMLPRYAQLSAG</sequence>
<dbReference type="EMBL" id="JADPUN010000032">
    <property type="protein sequence ID" value="MBF9127598.1"/>
    <property type="molecule type" value="Genomic_DNA"/>
</dbReference>
<dbReference type="RefSeq" id="WP_196199260.1">
    <property type="nucleotide sequence ID" value="NZ_JADPUN010000032.1"/>
</dbReference>
<evidence type="ECO:0008006" key="3">
    <source>
        <dbReference type="Google" id="ProtNLM"/>
    </source>
</evidence>
<organism evidence="1 2">
    <name type="scientific">Plantactinospora alkalitolerans</name>
    <dbReference type="NCBI Taxonomy" id="2789879"/>
    <lineage>
        <taxon>Bacteria</taxon>
        <taxon>Bacillati</taxon>
        <taxon>Actinomycetota</taxon>
        <taxon>Actinomycetes</taxon>
        <taxon>Micromonosporales</taxon>
        <taxon>Micromonosporaceae</taxon>
        <taxon>Plantactinospora</taxon>
    </lineage>
</organism>
<evidence type="ECO:0000313" key="2">
    <source>
        <dbReference type="Proteomes" id="UP000638560"/>
    </source>
</evidence>
<comment type="caution">
    <text evidence="1">The sequence shown here is derived from an EMBL/GenBank/DDBJ whole genome shotgun (WGS) entry which is preliminary data.</text>
</comment>
<protein>
    <recommendedName>
        <fullName evidence="3">DUF4179 domain-containing protein</fullName>
    </recommendedName>
</protein>
<evidence type="ECO:0000313" key="1">
    <source>
        <dbReference type="EMBL" id="MBF9127598.1"/>
    </source>
</evidence>
<gene>
    <name evidence="1" type="ORF">I0C86_01090</name>
</gene>